<dbReference type="GO" id="GO:0004523">
    <property type="term" value="F:RNA-DNA hybrid ribonuclease activity"/>
    <property type="evidence" value="ECO:0007669"/>
    <property type="project" value="InterPro"/>
</dbReference>
<dbReference type="InterPro" id="IPR052929">
    <property type="entry name" value="RNase_H-like_EbsB-rel"/>
</dbReference>
<dbReference type="PANTHER" id="PTHR47074">
    <property type="entry name" value="BNAC02G40300D PROTEIN"/>
    <property type="match status" value="1"/>
</dbReference>
<dbReference type="CDD" id="cd06222">
    <property type="entry name" value="RNase_H_like"/>
    <property type="match status" value="1"/>
</dbReference>
<evidence type="ECO:0000313" key="3">
    <source>
        <dbReference type="Proteomes" id="UP000596661"/>
    </source>
</evidence>
<name>A0A803QH29_CANSA</name>
<dbReference type="InterPro" id="IPR044730">
    <property type="entry name" value="RNase_H-like_dom_plant"/>
</dbReference>
<dbReference type="PANTHER" id="PTHR47074:SF48">
    <property type="entry name" value="POLYNUCLEOTIDYL TRANSFERASE, RIBONUCLEASE H-LIKE SUPERFAMILY PROTEIN"/>
    <property type="match status" value="1"/>
</dbReference>
<dbReference type="EMBL" id="UZAU01000731">
    <property type="status" value="NOT_ANNOTATED_CDS"/>
    <property type="molecule type" value="Genomic_DNA"/>
</dbReference>
<dbReference type="Gramene" id="evm.model.09.697">
    <property type="protein sequence ID" value="cds.evm.model.09.697"/>
    <property type="gene ID" value="evm.TU.09.697"/>
</dbReference>
<keyword evidence="3" id="KW-1185">Reference proteome</keyword>
<protein>
    <recommendedName>
        <fullName evidence="1">RNase H type-1 domain-containing protein</fullName>
    </recommendedName>
</protein>
<sequence length="262" mass="29867">MSFSPNTSTEAQAFFSQTSRMPICECHETYLGLPAYSSHNKQELFSNVKEKIWKLLHAWNEKLFSVGGRLLKHRYYSRNSFLEAHLGHSPSLTWQEIHWGRELLIKGLRFKIDNGFQIQSGHDPWIPGNDEFRPISYSGPPSLPDAHQQHRPFSGSNWKPTTEISWMPPAGNLLKMNVDAAANFNDKKFGIGAVVRNNKGEVIAVFSKPSQGCFRSNEMEAKTLFHSLIWATQHQLPIALVETDAQRVSTALNSFHRLILFF</sequence>
<dbReference type="AlphaFoldDB" id="A0A803QH29"/>
<dbReference type="InterPro" id="IPR002156">
    <property type="entry name" value="RNaseH_domain"/>
</dbReference>
<dbReference type="SUPFAM" id="SSF53098">
    <property type="entry name" value="Ribonuclease H-like"/>
    <property type="match status" value="1"/>
</dbReference>
<dbReference type="InterPro" id="IPR036397">
    <property type="entry name" value="RNaseH_sf"/>
</dbReference>
<dbReference type="Gene3D" id="3.30.420.10">
    <property type="entry name" value="Ribonuclease H-like superfamily/Ribonuclease H"/>
    <property type="match status" value="1"/>
</dbReference>
<accession>A0A803QH29</accession>
<reference evidence="2" key="1">
    <citation type="submission" date="2018-11" db="EMBL/GenBank/DDBJ databases">
        <authorList>
            <person name="Grassa J C."/>
        </authorList>
    </citation>
    <scope>NUCLEOTIDE SEQUENCE [LARGE SCALE GENOMIC DNA]</scope>
</reference>
<feature type="domain" description="RNase H type-1" evidence="1">
    <location>
        <begin position="177"/>
        <end position="254"/>
    </location>
</feature>
<dbReference type="GO" id="GO:0003676">
    <property type="term" value="F:nucleic acid binding"/>
    <property type="evidence" value="ECO:0007669"/>
    <property type="project" value="InterPro"/>
</dbReference>
<dbReference type="Pfam" id="PF13456">
    <property type="entry name" value="RVT_3"/>
    <property type="match status" value="1"/>
</dbReference>
<dbReference type="Proteomes" id="UP000596661">
    <property type="component" value="Chromosome 9"/>
</dbReference>
<evidence type="ECO:0000313" key="2">
    <source>
        <dbReference type="EnsemblPlants" id="cds.evm.model.09.697"/>
    </source>
</evidence>
<evidence type="ECO:0000259" key="1">
    <source>
        <dbReference type="Pfam" id="PF13456"/>
    </source>
</evidence>
<reference evidence="2" key="2">
    <citation type="submission" date="2021-03" db="UniProtKB">
        <authorList>
            <consortium name="EnsemblPlants"/>
        </authorList>
    </citation>
    <scope>IDENTIFICATION</scope>
</reference>
<dbReference type="EnsemblPlants" id="evm.model.09.697">
    <property type="protein sequence ID" value="cds.evm.model.09.697"/>
    <property type="gene ID" value="evm.TU.09.697"/>
</dbReference>
<organism evidence="2 3">
    <name type="scientific">Cannabis sativa</name>
    <name type="common">Hemp</name>
    <name type="synonym">Marijuana</name>
    <dbReference type="NCBI Taxonomy" id="3483"/>
    <lineage>
        <taxon>Eukaryota</taxon>
        <taxon>Viridiplantae</taxon>
        <taxon>Streptophyta</taxon>
        <taxon>Embryophyta</taxon>
        <taxon>Tracheophyta</taxon>
        <taxon>Spermatophyta</taxon>
        <taxon>Magnoliopsida</taxon>
        <taxon>eudicotyledons</taxon>
        <taxon>Gunneridae</taxon>
        <taxon>Pentapetalae</taxon>
        <taxon>rosids</taxon>
        <taxon>fabids</taxon>
        <taxon>Rosales</taxon>
        <taxon>Cannabaceae</taxon>
        <taxon>Cannabis</taxon>
    </lineage>
</organism>
<proteinExistence type="predicted"/>
<dbReference type="InterPro" id="IPR012337">
    <property type="entry name" value="RNaseH-like_sf"/>
</dbReference>